<evidence type="ECO:0000256" key="7">
    <source>
        <dbReference type="ARBA" id="ARBA00023134"/>
    </source>
</evidence>
<sequence>MEIQVKENILGKNDQIAAEINALLSSYNIFALNLMGSPGSGKTSLLEHTIAALGNELRLAVIEGDLFTSKDADRIARHGAPVVQINTSGGCHLDANMVQEAITKLDLSGLDLIIIENVGNLVCPAEFNIGEDARATVLSITEGEDKPLKYPLVFKEAGIVILNKIDLLPYTSFDMAGATEDIVSLNPAVVIAPVSCRTGAGLNDWTEWLKRQTAHKRAGLAPSRFTAGQGKFG</sequence>
<dbReference type="PANTHER" id="PTHR30134:SF2">
    <property type="entry name" value="HYDROGENASE MATURATION FACTOR HYPB"/>
    <property type="match status" value="1"/>
</dbReference>
<keyword evidence="4" id="KW-0547">Nucleotide-binding</keyword>
<keyword evidence="6" id="KW-0862">Zinc</keyword>
<dbReference type="GO" id="GO:0008270">
    <property type="term" value="F:zinc ion binding"/>
    <property type="evidence" value="ECO:0007669"/>
    <property type="project" value="TreeGrafter"/>
</dbReference>
<dbReference type="GO" id="GO:0016151">
    <property type="term" value="F:nickel cation binding"/>
    <property type="evidence" value="ECO:0007669"/>
    <property type="project" value="InterPro"/>
</dbReference>
<evidence type="ECO:0000256" key="1">
    <source>
        <dbReference type="ARBA" id="ARBA00006211"/>
    </source>
</evidence>
<dbReference type="InterPro" id="IPR003495">
    <property type="entry name" value="CobW/HypB/UreG_nucleotide-bd"/>
</dbReference>
<evidence type="ECO:0000256" key="4">
    <source>
        <dbReference type="ARBA" id="ARBA00022741"/>
    </source>
</evidence>
<dbReference type="GO" id="GO:0005525">
    <property type="term" value="F:GTP binding"/>
    <property type="evidence" value="ECO:0007669"/>
    <property type="project" value="UniProtKB-KW"/>
</dbReference>
<dbReference type="CDD" id="cd05390">
    <property type="entry name" value="HypB"/>
    <property type="match status" value="1"/>
</dbReference>
<keyword evidence="7" id="KW-0342">GTP-binding</keyword>
<dbReference type="AlphaFoldDB" id="F7NIS5"/>
<dbReference type="Gene3D" id="3.40.50.300">
    <property type="entry name" value="P-loop containing nucleotide triphosphate hydrolases"/>
    <property type="match status" value="1"/>
</dbReference>
<keyword evidence="3" id="KW-0479">Metal-binding</keyword>
<dbReference type="eggNOG" id="COG0378">
    <property type="taxonomic scope" value="Bacteria"/>
</dbReference>
<gene>
    <name evidence="9" type="ORF">ALO_09889</name>
</gene>
<evidence type="ECO:0000256" key="2">
    <source>
        <dbReference type="ARBA" id="ARBA00022596"/>
    </source>
</evidence>
<comment type="caution">
    <text evidence="9">The sequence shown here is derived from an EMBL/GenBank/DDBJ whole genome shotgun (WGS) entry which is preliminary data.</text>
</comment>
<organism evidence="9 10">
    <name type="scientific">Acetonema longum DSM 6540</name>
    <dbReference type="NCBI Taxonomy" id="1009370"/>
    <lineage>
        <taxon>Bacteria</taxon>
        <taxon>Bacillati</taxon>
        <taxon>Bacillota</taxon>
        <taxon>Negativicutes</taxon>
        <taxon>Acetonemataceae</taxon>
        <taxon>Acetonema</taxon>
    </lineage>
</organism>
<dbReference type="Pfam" id="PF02492">
    <property type="entry name" value="cobW"/>
    <property type="match status" value="1"/>
</dbReference>
<dbReference type="InterPro" id="IPR004392">
    <property type="entry name" value="Hyd_mat_HypB"/>
</dbReference>
<keyword evidence="2" id="KW-0533">Nickel</keyword>
<comment type="similarity">
    <text evidence="1">Belongs to the SIMIBI class G3E GTPase family. HypB/HupM subfamily.</text>
</comment>
<dbReference type="RefSeq" id="WP_004573256.1">
    <property type="nucleotide sequence ID" value="NZ_AFGF01000079.1"/>
</dbReference>
<dbReference type="PIRSF" id="PIRSF005624">
    <property type="entry name" value="Ni-bind_GTPase"/>
    <property type="match status" value="1"/>
</dbReference>
<name>F7NIS5_9FIRM</name>
<dbReference type="GO" id="GO:0003924">
    <property type="term" value="F:GTPase activity"/>
    <property type="evidence" value="ECO:0007669"/>
    <property type="project" value="InterPro"/>
</dbReference>
<dbReference type="EMBL" id="AFGF01000079">
    <property type="protein sequence ID" value="EGO64048.1"/>
    <property type="molecule type" value="Genomic_DNA"/>
</dbReference>
<dbReference type="Proteomes" id="UP000003240">
    <property type="component" value="Unassembled WGS sequence"/>
</dbReference>
<protein>
    <submittedName>
        <fullName evidence="9">Hydrogenase accessory protein HypB</fullName>
    </submittedName>
</protein>
<dbReference type="GO" id="GO:0051604">
    <property type="term" value="P:protein maturation"/>
    <property type="evidence" value="ECO:0007669"/>
    <property type="project" value="InterPro"/>
</dbReference>
<dbReference type="PANTHER" id="PTHR30134">
    <property type="entry name" value="HYDROGENASE PROTEIN ASSEMBLY PROTEIN, NICKEL CHAPERONE"/>
    <property type="match status" value="1"/>
</dbReference>
<dbReference type="SUPFAM" id="SSF52540">
    <property type="entry name" value="P-loop containing nucleoside triphosphate hydrolases"/>
    <property type="match status" value="1"/>
</dbReference>
<keyword evidence="10" id="KW-1185">Reference proteome</keyword>
<evidence type="ECO:0000313" key="9">
    <source>
        <dbReference type="EMBL" id="EGO64048.1"/>
    </source>
</evidence>
<feature type="domain" description="CobW/HypB/UreG nucleotide-binding" evidence="8">
    <location>
        <begin position="32"/>
        <end position="188"/>
    </location>
</feature>
<accession>F7NIS5</accession>
<dbReference type="InterPro" id="IPR027417">
    <property type="entry name" value="P-loop_NTPase"/>
</dbReference>
<evidence type="ECO:0000256" key="6">
    <source>
        <dbReference type="ARBA" id="ARBA00022833"/>
    </source>
</evidence>
<evidence type="ECO:0000259" key="8">
    <source>
        <dbReference type="Pfam" id="PF02492"/>
    </source>
</evidence>
<proteinExistence type="inferred from homology"/>
<evidence type="ECO:0000256" key="3">
    <source>
        <dbReference type="ARBA" id="ARBA00022723"/>
    </source>
</evidence>
<dbReference type="NCBIfam" id="TIGR00073">
    <property type="entry name" value="hypB"/>
    <property type="match status" value="1"/>
</dbReference>
<dbReference type="OrthoDB" id="9802035at2"/>
<dbReference type="STRING" id="1009370.ALO_09889"/>
<keyword evidence="5" id="KW-0378">Hydrolase</keyword>
<evidence type="ECO:0000256" key="5">
    <source>
        <dbReference type="ARBA" id="ARBA00022801"/>
    </source>
</evidence>
<reference evidence="9 10" key="1">
    <citation type="journal article" date="2011" name="EMBO J.">
        <title>Structural diversity of bacterial flagellar motors.</title>
        <authorList>
            <person name="Chen S."/>
            <person name="Beeby M."/>
            <person name="Murphy G.E."/>
            <person name="Leadbetter J.R."/>
            <person name="Hendrixson D.R."/>
            <person name="Briegel A."/>
            <person name="Li Z."/>
            <person name="Shi J."/>
            <person name="Tocheva E.I."/>
            <person name="Muller A."/>
            <person name="Dobro M.J."/>
            <person name="Jensen G.J."/>
        </authorList>
    </citation>
    <scope>NUCLEOTIDE SEQUENCE [LARGE SCALE GENOMIC DNA]</scope>
    <source>
        <strain evidence="9 10">DSM 6540</strain>
    </source>
</reference>
<evidence type="ECO:0000313" key="10">
    <source>
        <dbReference type="Proteomes" id="UP000003240"/>
    </source>
</evidence>